<organism evidence="1 2">
    <name type="scientific">Oceanispirochaeta crateris</name>
    <dbReference type="NCBI Taxonomy" id="2518645"/>
    <lineage>
        <taxon>Bacteria</taxon>
        <taxon>Pseudomonadati</taxon>
        <taxon>Spirochaetota</taxon>
        <taxon>Spirochaetia</taxon>
        <taxon>Spirochaetales</taxon>
        <taxon>Spirochaetaceae</taxon>
        <taxon>Oceanispirochaeta</taxon>
    </lineage>
</organism>
<dbReference type="Proteomes" id="UP000324209">
    <property type="component" value="Chromosome"/>
</dbReference>
<dbReference type="OrthoDB" id="9864432at2"/>
<dbReference type="KEGG" id="ock:EXM22_02645"/>
<proteinExistence type="predicted"/>
<dbReference type="RefSeq" id="WP_149485024.1">
    <property type="nucleotide sequence ID" value="NZ_CP036150.1"/>
</dbReference>
<keyword evidence="2" id="KW-1185">Reference proteome</keyword>
<protein>
    <submittedName>
        <fullName evidence="1">Uncharacterized protein</fullName>
    </submittedName>
</protein>
<accession>A0A5C1QLB3</accession>
<evidence type="ECO:0000313" key="1">
    <source>
        <dbReference type="EMBL" id="QEN06942.1"/>
    </source>
</evidence>
<dbReference type="AlphaFoldDB" id="A0A5C1QLB3"/>
<gene>
    <name evidence="1" type="ORF">EXM22_02645</name>
</gene>
<dbReference type="EMBL" id="CP036150">
    <property type="protein sequence ID" value="QEN06942.1"/>
    <property type="molecule type" value="Genomic_DNA"/>
</dbReference>
<evidence type="ECO:0000313" key="2">
    <source>
        <dbReference type="Proteomes" id="UP000324209"/>
    </source>
</evidence>
<name>A0A5C1QLB3_9SPIO</name>
<sequence length="91" mass="11252">MTVQQWITQQPQSLQMEIWKRISHFLNNRELMYIMQEVAQGRDLMTLHNELSLFEKYQIDMLRMMEIIRHRYPDEVVMDTSQWLSEENTFQ</sequence>
<reference evidence="1 2" key="1">
    <citation type="submission" date="2019-02" db="EMBL/GenBank/DDBJ databases">
        <title>Complete Genome Sequence and Methylome Analysis of free living Spirochaetas.</title>
        <authorList>
            <person name="Fomenkov A."/>
            <person name="Dubinina G."/>
            <person name="Leshcheva N."/>
            <person name="Mikheeva N."/>
            <person name="Grabovich M."/>
            <person name="Vincze T."/>
            <person name="Roberts R.J."/>
        </authorList>
    </citation>
    <scope>NUCLEOTIDE SEQUENCE [LARGE SCALE GENOMIC DNA]</scope>
    <source>
        <strain evidence="1 2">K2</strain>
    </source>
</reference>